<organism evidence="2 5">
    <name type="scientific">Pseudomonas caricapapayae</name>
    <dbReference type="NCBI Taxonomy" id="46678"/>
    <lineage>
        <taxon>Bacteria</taxon>
        <taxon>Pseudomonadati</taxon>
        <taxon>Pseudomonadota</taxon>
        <taxon>Gammaproteobacteria</taxon>
        <taxon>Pseudomonadales</taxon>
        <taxon>Pseudomonadaceae</taxon>
        <taxon>Pseudomonas</taxon>
    </lineage>
</organism>
<feature type="region of interest" description="Disordered" evidence="1">
    <location>
        <begin position="1"/>
        <end position="37"/>
    </location>
</feature>
<evidence type="ECO:0000313" key="5">
    <source>
        <dbReference type="Proteomes" id="UP000278587"/>
    </source>
</evidence>
<evidence type="ECO:0000313" key="2">
    <source>
        <dbReference type="EMBL" id="RMM10817.1"/>
    </source>
</evidence>
<dbReference type="Proteomes" id="UP000278587">
    <property type="component" value="Unassembled WGS sequence"/>
</dbReference>
<evidence type="ECO:0000256" key="1">
    <source>
        <dbReference type="SAM" id="MobiDB-lite"/>
    </source>
</evidence>
<accession>A0A0P9KXN7</accession>
<sequence length="37" mass="4046">MKGMTNADGRTERVEREMMHQAQVSVLRSGTPKGGAQ</sequence>
<feature type="compositionally biased region" description="Basic and acidic residues" evidence="1">
    <location>
        <begin position="9"/>
        <end position="19"/>
    </location>
</feature>
<dbReference type="AlphaFoldDB" id="A0A0P9KXN7"/>
<dbReference type="EMBL" id="RBOC01000077">
    <property type="protein sequence ID" value="RMM10817.1"/>
    <property type="molecule type" value="Genomic_DNA"/>
</dbReference>
<dbReference type="Proteomes" id="UP000269872">
    <property type="component" value="Unassembled WGS sequence"/>
</dbReference>
<proteinExistence type="predicted"/>
<name>A0A0P9KXN7_9PSED</name>
<evidence type="ECO:0000313" key="4">
    <source>
        <dbReference type="Proteomes" id="UP000269872"/>
    </source>
</evidence>
<protein>
    <submittedName>
        <fullName evidence="2">Rhs element Vgr protein</fullName>
    </submittedName>
</protein>
<evidence type="ECO:0000313" key="3">
    <source>
        <dbReference type="EMBL" id="RMV67502.1"/>
    </source>
</evidence>
<dbReference type="EMBL" id="RBUY01000241">
    <property type="protein sequence ID" value="RMV67502.1"/>
    <property type="molecule type" value="Genomic_DNA"/>
</dbReference>
<reference evidence="4 5" key="1">
    <citation type="submission" date="2018-08" db="EMBL/GenBank/DDBJ databases">
        <title>Recombination of ecologically and evolutionarily significant loci maintains genetic cohesion in the Pseudomonas syringae species complex.</title>
        <authorList>
            <person name="Dillon M."/>
            <person name="Thakur S."/>
            <person name="Almeida R.N.D."/>
            <person name="Weir B.S."/>
            <person name="Guttman D.S."/>
        </authorList>
    </citation>
    <scope>NUCLEOTIDE SEQUENCE [LARGE SCALE GENOMIC DNA]</scope>
    <source>
        <strain evidence="2 5">ICMP 4086</strain>
        <strain evidence="3 4">ICMP 7496</strain>
    </source>
</reference>
<gene>
    <name evidence="3" type="ORF">ALP05_102224</name>
    <name evidence="2" type="ORF">ALQ84_102027</name>
</gene>
<comment type="caution">
    <text evidence="2">The sequence shown here is derived from an EMBL/GenBank/DDBJ whole genome shotgun (WGS) entry which is preliminary data.</text>
</comment>